<evidence type="ECO:0000313" key="6">
    <source>
        <dbReference type="Proteomes" id="UP001597391"/>
    </source>
</evidence>
<dbReference type="CDD" id="cd00063">
    <property type="entry name" value="FN3"/>
    <property type="match status" value="1"/>
</dbReference>
<dbReference type="SUPFAM" id="SSF56219">
    <property type="entry name" value="DNase I-like"/>
    <property type="match status" value="1"/>
</dbReference>
<name>A0ABW5XG06_9MICO</name>
<evidence type="ECO:0000256" key="1">
    <source>
        <dbReference type="ARBA" id="ARBA00023295"/>
    </source>
</evidence>
<evidence type="ECO:0000256" key="3">
    <source>
        <dbReference type="SAM" id="SignalP"/>
    </source>
</evidence>
<feature type="signal peptide" evidence="3">
    <location>
        <begin position="1"/>
        <end position="22"/>
    </location>
</feature>
<dbReference type="SUPFAM" id="SSF49265">
    <property type="entry name" value="Fibronectin type III"/>
    <property type="match status" value="1"/>
</dbReference>
<reference evidence="6" key="1">
    <citation type="journal article" date="2019" name="Int. J. Syst. Evol. Microbiol.">
        <title>The Global Catalogue of Microorganisms (GCM) 10K type strain sequencing project: providing services to taxonomists for standard genome sequencing and annotation.</title>
        <authorList>
            <consortium name="The Broad Institute Genomics Platform"/>
            <consortium name="The Broad Institute Genome Sequencing Center for Infectious Disease"/>
            <person name="Wu L."/>
            <person name="Ma J."/>
        </authorList>
    </citation>
    <scope>NUCLEOTIDE SEQUENCE [LARGE SCALE GENOMIC DNA]</scope>
    <source>
        <strain evidence="6">KCTC 33576</strain>
    </source>
</reference>
<dbReference type="InterPro" id="IPR036116">
    <property type="entry name" value="FN3_sf"/>
</dbReference>
<protein>
    <submittedName>
        <fullName evidence="5">Endonuclease/exonuclease/phosphatase family protein</fullName>
    </submittedName>
</protein>
<sequence>MKRTVAAALAAVLTLGSAVATAVPAAASSSSDINYVKGANSKDCVPASKQTSSTAPKISVLKKNTSTQGIRVSVGRQASALCYEIQYSTNSTFAKNVTTVQRGRSGTNNPEQTISSLKDNTRYYFRVRSVQPNGNASKWSSSVNEATKARAPKPITTSWKHTAAGNVQISWKHNGAYTKSIRLHVASSSFAQGKRGQNHQVFNLPANARSYTLTSADLKALGAPVGSGRVLRFRVEARNTGATETRVKYSSGSAAAIVGQPLNKAPKSATTLTIASYNVTSASANPSNKKWANRKKTVAQQIVNSKAGIVGVQEAITLKQGNSTQIKQLLSEVKAAQKKKDKKVKWKLTRDTRYIKRGKPGGNDGQRILYDSAKYKMVSKCKNTTGKGKNNDYSSSCTVKLPRVGAAKFQRFAQVVQFEDKKTKQRFWVVNTHLEHRKGAKYDKNRDKQVATILNHVKKVNKANKPVFFLGDLNSSNKRAENLKTIDRLLKNGYIDSASAKKTKNIAYHTYNNWQKQKASPAKFGSRIDFILGKGKNVHFSQYTTVKNGYKASDHNLIKATVKFTD</sequence>
<dbReference type="EMBL" id="JBHUOP010000002">
    <property type="protein sequence ID" value="MFD2840024.1"/>
    <property type="molecule type" value="Genomic_DNA"/>
</dbReference>
<evidence type="ECO:0000259" key="4">
    <source>
        <dbReference type="PROSITE" id="PS50853"/>
    </source>
</evidence>
<feature type="domain" description="Fibronectin type-III" evidence="4">
    <location>
        <begin position="55"/>
        <end position="152"/>
    </location>
</feature>
<evidence type="ECO:0000256" key="2">
    <source>
        <dbReference type="ARBA" id="ARBA00023326"/>
    </source>
</evidence>
<dbReference type="Gene3D" id="3.60.10.10">
    <property type="entry name" value="Endonuclease/exonuclease/phosphatase"/>
    <property type="match status" value="1"/>
</dbReference>
<proteinExistence type="predicted"/>
<keyword evidence="5" id="KW-0378">Hydrolase</keyword>
<dbReference type="RefSeq" id="WP_377465662.1">
    <property type="nucleotide sequence ID" value="NZ_JBHUOP010000002.1"/>
</dbReference>
<evidence type="ECO:0000313" key="5">
    <source>
        <dbReference type="EMBL" id="MFD2840024.1"/>
    </source>
</evidence>
<dbReference type="PROSITE" id="PS50853">
    <property type="entry name" value="FN3"/>
    <property type="match status" value="1"/>
</dbReference>
<dbReference type="InterPro" id="IPR013783">
    <property type="entry name" value="Ig-like_fold"/>
</dbReference>
<keyword evidence="3" id="KW-0732">Signal</keyword>
<keyword evidence="2" id="KW-0119">Carbohydrate metabolism</keyword>
<accession>A0ABW5XG06</accession>
<gene>
    <name evidence="5" type="ORF">ACFSYH_05505</name>
</gene>
<keyword evidence="5" id="KW-0255">Endonuclease</keyword>
<dbReference type="InterPro" id="IPR050410">
    <property type="entry name" value="CCR4/nocturin_mRNA_transcr"/>
</dbReference>
<dbReference type="Gene3D" id="2.60.40.10">
    <property type="entry name" value="Immunoglobulins"/>
    <property type="match status" value="1"/>
</dbReference>
<dbReference type="GO" id="GO:0004519">
    <property type="term" value="F:endonuclease activity"/>
    <property type="evidence" value="ECO:0007669"/>
    <property type="project" value="UniProtKB-KW"/>
</dbReference>
<dbReference type="Pfam" id="PF03372">
    <property type="entry name" value="Exo_endo_phos"/>
    <property type="match status" value="1"/>
</dbReference>
<keyword evidence="5" id="KW-0540">Nuclease</keyword>
<organism evidence="5 6">
    <name type="scientific">Populibacterium corticicola</name>
    <dbReference type="NCBI Taxonomy" id="1812826"/>
    <lineage>
        <taxon>Bacteria</taxon>
        <taxon>Bacillati</taxon>
        <taxon>Actinomycetota</taxon>
        <taxon>Actinomycetes</taxon>
        <taxon>Micrococcales</taxon>
        <taxon>Jonesiaceae</taxon>
        <taxon>Populibacterium</taxon>
    </lineage>
</organism>
<dbReference type="PANTHER" id="PTHR12121">
    <property type="entry name" value="CARBON CATABOLITE REPRESSOR PROTEIN 4"/>
    <property type="match status" value="1"/>
</dbReference>
<comment type="caution">
    <text evidence="5">The sequence shown here is derived from an EMBL/GenBank/DDBJ whole genome shotgun (WGS) entry which is preliminary data.</text>
</comment>
<dbReference type="InterPro" id="IPR003961">
    <property type="entry name" value="FN3_dom"/>
</dbReference>
<dbReference type="Proteomes" id="UP001597391">
    <property type="component" value="Unassembled WGS sequence"/>
</dbReference>
<feature type="chain" id="PRO_5046087673" evidence="3">
    <location>
        <begin position="23"/>
        <end position="566"/>
    </location>
</feature>
<keyword evidence="2" id="KW-0624">Polysaccharide degradation</keyword>
<keyword evidence="1" id="KW-0326">Glycosidase</keyword>
<dbReference type="PANTHER" id="PTHR12121:SF36">
    <property type="entry name" value="ENDONUCLEASE_EXONUCLEASE_PHOSPHATASE DOMAIN-CONTAINING PROTEIN"/>
    <property type="match status" value="1"/>
</dbReference>
<dbReference type="InterPro" id="IPR036691">
    <property type="entry name" value="Endo/exonu/phosph_ase_sf"/>
</dbReference>
<keyword evidence="6" id="KW-1185">Reference proteome</keyword>
<dbReference type="InterPro" id="IPR005135">
    <property type="entry name" value="Endo/exonuclease/phosphatase"/>
</dbReference>